<dbReference type="Gene3D" id="3.40.980.10">
    <property type="entry name" value="MoaB/Mog-like domain"/>
    <property type="match status" value="1"/>
</dbReference>
<dbReference type="Proteomes" id="UP000245638">
    <property type="component" value="Unassembled WGS sequence"/>
</dbReference>
<dbReference type="SMART" id="SM00852">
    <property type="entry name" value="MoCF_biosynth"/>
    <property type="match status" value="1"/>
</dbReference>
<feature type="domain" description="MoaB/Mog" evidence="1">
    <location>
        <begin position="168"/>
        <end position="280"/>
    </location>
</feature>
<sequence>MRQVKSEEAIGKVLGYDTTYVGKEGATTLLPRGHVITKEDVELLKNSGVYYVWIDDGSDDLVYEWDITPQIAGSICGENVNVVPGKQGSTMLFSKVKGVITIDVEKLVSFNLNQNVLLITKYNYTPVIEGDLIGVVEVIPFKMKKEEVDKLKVGKIIDVTPFKKNKIGVVITGTEIYEGRKEDQYYPVIKAKADKYGWNIVYKEIVPDDENKIVKAIKSAVNNGAEAVIVTGGTSVDATDKTPIAIGKLGKIISYGLPIKPTTMSIVAMWDSIPIFGISAGGIYYRDYNAIDVMFTRLMAGIIPKKEDIAMMGHGGLLPNFQPKMKLQSINS</sequence>
<dbReference type="InterPro" id="IPR038987">
    <property type="entry name" value="MoeA-like"/>
</dbReference>
<dbReference type="PANTHER" id="PTHR10192">
    <property type="entry name" value="MOLYBDOPTERIN BIOSYNTHESIS PROTEIN"/>
    <property type="match status" value="1"/>
</dbReference>
<dbReference type="InterPro" id="IPR036425">
    <property type="entry name" value="MoaB/Mog-like_dom_sf"/>
</dbReference>
<accession>A0A2T9XCL7</accession>
<proteinExistence type="predicted"/>
<evidence type="ECO:0000313" key="2">
    <source>
        <dbReference type="EMBL" id="PVU77803.1"/>
    </source>
</evidence>
<dbReference type="InterPro" id="IPR001453">
    <property type="entry name" value="MoaB/Mog_dom"/>
</dbReference>
<evidence type="ECO:0000259" key="1">
    <source>
        <dbReference type="SMART" id="SM00852"/>
    </source>
</evidence>
<reference evidence="2 3" key="1">
    <citation type="journal article" date="2015" name="Appl. Environ. Microbiol.">
        <title>Nanoarchaeota, Their Sulfolobales Host, and Nanoarchaeota Virus Distribution across Yellowstone National Park Hot Springs.</title>
        <authorList>
            <person name="Munson-McGee J.H."/>
            <person name="Field E.K."/>
            <person name="Bateson M."/>
            <person name="Rooney C."/>
            <person name="Stepanauskas R."/>
            <person name="Young M.J."/>
        </authorList>
    </citation>
    <scope>NUCLEOTIDE SEQUENCE [LARGE SCALE GENOMIC DNA]</scope>
    <source>
        <strain evidence="2">SCGC AC-742_N10</strain>
    </source>
</reference>
<dbReference type="GO" id="GO:0005829">
    <property type="term" value="C:cytosol"/>
    <property type="evidence" value="ECO:0007669"/>
    <property type="project" value="TreeGrafter"/>
</dbReference>
<evidence type="ECO:0000313" key="3">
    <source>
        <dbReference type="Proteomes" id="UP000245638"/>
    </source>
</evidence>
<dbReference type="SUPFAM" id="SSF53218">
    <property type="entry name" value="Molybdenum cofactor biosynthesis proteins"/>
    <property type="match status" value="1"/>
</dbReference>
<dbReference type="Pfam" id="PF00994">
    <property type="entry name" value="MoCF_biosynth"/>
    <property type="match status" value="1"/>
</dbReference>
<organism evidence="2 3">
    <name type="scientific">Acidianus hospitalis</name>
    <dbReference type="NCBI Taxonomy" id="563177"/>
    <lineage>
        <taxon>Archaea</taxon>
        <taxon>Thermoproteota</taxon>
        <taxon>Thermoprotei</taxon>
        <taxon>Sulfolobales</taxon>
        <taxon>Sulfolobaceae</taxon>
        <taxon>Acidianus</taxon>
    </lineage>
</organism>
<protein>
    <submittedName>
        <fullName evidence="2">Molybdopterin-binding protein</fullName>
    </submittedName>
</protein>
<dbReference type="AlphaFoldDB" id="A0A2T9XCL7"/>
<dbReference type="EMBL" id="QEFD01000010">
    <property type="protein sequence ID" value="PVU77803.1"/>
    <property type="molecule type" value="Genomic_DNA"/>
</dbReference>
<name>A0A2T9XCL7_9CREN</name>
<dbReference type="GO" id="GO:0061599">
    <property type="term" value="F:molybdopterin molybdotransferase activity"/>
    <property type="evidence" value="ECO:0007669"/>
    <property type="project" value="TreeGrafter"/>
</dbReference>
<comment type="caution">
    <text evidence="2">The sequence shown here is derived from an EMBL/GenBank/DDBJ whole genome shotgun (WGS) entry which is preliminary data.</text>
</comment>
<gene>
    <name evidence="2" type="ORF">DDW13_00220</name>
</gene>
<dbReference type="GO" id="GO:0006777">
    <property type="term" value="P:Mo-molybdopterin cofactor biosynthetic process"/>
    <property type="evidence" value="ECO:0007669"/>
    <property type="project" value="TreeGrafter"/>
</dbReference>
<dbReference type="PANTHER" id="PTHR10192:SF28">
    <property type="entry name" value="MOLYBDOPTERIN MOLYBDENUMTRANSFERASE"/>
    <property type="match status" value="1"/>
</dbReference>